<gene>
    <name evidence="1" type="ORF">M622_02880</name>
</gene>
<dbReference type="GO" id="GO:0003824">
    <property type="term" value="F:catalytic activity"/>
    <property type="evidence" value="ECO:0007669"/>
    <property type="project" value="InterPro"/>
</dbReference>
<dbReference type="Proteomes" id="UP000015455">
    <property type="component" value="Unassembled WGS sequence"/>
</dbReference>
<dbReference type="InterPro" id="IPR023606">
    <property type="entry name" value="CoA-Trfase_III_dom_1_sf"/>
</dbReference>
<protein>
    <recommendedName>
        <fullName evidence="3">Acyl-CoA transferase</fullName>
    </recommendedName>
</protein>
<dbReference type="Gene3D" id="3.40.50.10540">
    <property type="entry name" value="Crotonobetainyl-coa:carnitine coa-transferase, domain 1"/>
    <property type="match status" value="1"/>
</dbReference>
<dbReference type="eggNOG" id="COG1804">
    <property type="taxonomic scope" value="Bacteria"/>
</dbReference>
<reference evidence="1 2" key="1">
    <citation type="submission" date="2013-06" db="EMBL/GenBank/DDBJ databases">
        <title>Draft genome sequence of Thauera terpenica.</title>
        <authorList>
            <person name="Liu B."/>
            <person name="Frostegard A.H."/>
            <person name="Shapleigh J.P."/>
        </authorList>
    </citation>
    <scope>NUCLEOTIDE SEQUENCE [LARGE SCALE GENOMIC DNA]</scope>
    <source>
        <strain evidence="1 2">58Eu</strain>
    </source>
</reference>
<dbReference type="PANTHER" id="PTHR48228:SF7">
    <property type="entry name" value="FATTY ACYL-COA TRANSFERASE RV3272-RELATED"/>
    <property type="match status" value="1"/>
</dbReference>
<evidence type="ECO:0000313" key="2">
    <source>
        <dbReference type="Proteomes" id="UP000015455"/>
    </source>
</evidence>
<evidence type="ECO:0000313" key="1">
    <source>
        <dbReference type="EMBL" id="EPZ16137.1"/>
    </source>
</evidence>
<dbReference type="InterPro" id="IPR050509">
    <property type="entry name" value="CoA-transferase_III"/>
</dbReference>
<keyword evidence="2" id="KW-1185">Reference proteome</keyword>
<name>S9ZRJ9_9RHOO</name>
<dbReference type="EMBL" id="ATJV01000048">
    <property type="protein sequence ID" value="EPZ16137.1"/>
    <property type="molecule type" value="Genomic_DNA"/>
</dbReference>
<comment type="caution">
    <text evidence="1">The sequence shown here is derived from an EMBL/GenBank/DDBJ whole genome shotgun (WGS) entry which is preliminary data.</text>
</comment>
<sequence>MPAAVNKAAPAASVSVAPSTFGDAPLRGCSLVNGRRLVLAGEGSASRYAAALLSALGAGVKVEDGPEDTHPAIAWAGSGLMWLTGAAHAPGRMLPAPLAACANGVLQAIEAYGVRLPPPWRRGADVLAQRAALLGLRRQGRVAAGGSCRLLPAADGMLAVNLARSEDWTLLPAWLEGRAVSDWDSLAEALQGQSVDAVLERARLIGLPVAAADFPEPGFTHFSPPWCRIRRHGVRANAARAARAPRVLDLSSLWAGPLCGQLLHQLGAQVIKVESTRRADGARAGNAAFFNVLNAGKHCVAVDFASAAGIERLRRLIRWADIVIDASRPRALRQLGIDADELVGTQPGLSWISITGYGRDEPAANWVAFGDDAGVAGGLSALLARSGGDYAFCGDAIADPLTGLHAALAAWSTHLAGGGCVVALAMRDVVAHCASWERPALSAGHGSEEHSELDVALRARAQRWHAQAVHAGLGDCRPQLPPAAPPARPQGADNAALDALLAC</sequence>
<dbReference type="AlphaFoldDB" id="S9ZRJ9"/>
<dbReference type="PANTHER" id="PTHR48228">
    <property type="entry name" value="SUCCINYL-COA--D-CITRAMALATE COA-TRANSFERASE"/>
    <property type="match status" value="1"/>
</dbReference>
<proteinExistence type="predicted"/>
<dbReference type="PATRIC" id="fig|1348657.5.peg.1553"/>
<dbReference type="InterPro" id="IPR003673">
    <property type="entry name" value="CoA-Trfase_fam_III"/>
</dbReference>
<dbReference type="SUPFAM" id="SSF89796">
    <property type="entry name" value="CoA-transferase family III (CaiB/BaiF)"/>
    <property type="match status" value="1"/>
</dbReference>
<organism evidence="1 2">
    <name type="scientific">Thauera terpenica 58Eu</name>
    <dbReference type="NCBI Taxonomy" id="1348657"/>
    <lineage>
        <taxon>Bacteria</taxon>
        <taxon>Pseudomonadati</taxon>
        <taxon>Pseudomonadota</taxon>
        <taxon>Betaproteobacteria</taxon>
        <taxon>Rhodocyclales</taxon>
        <taxon>Zoogloeaceae</taxon>
        <taxon>Thauera</taxon>
    </lineage>
</organism>
<dbReference type="Pfam" id="PF02515">
    <property type="entry name" value="CoA_transf_3"/>
    <property type="match status" value="1"/>
</dbReference>
<accession>S9ZRJ9</accession>
<evidence type="ECO:0008006" key="3">
    <source>
        <dbReference type="Google" id="ProtNLM"/>
    </source>
</evidence>
<dbReference type="STRING" id="1348657.M622_02880"/>